<proteinExistence type="predicted"/>
<evidence type="ECO:0000313" key="1">
    <source>
        <dbReference type="EMBL" id="DAD71514.1"/>
    </source>
</evidence>
<dbReference type="EMBL" id="BK015882">
    <property type="protein sequence ID" value="DAD71514.1"/>
    <property type="molecule type" value="Genomic_DNA"/>
</dbReference>
<organism evidence="1">
    <name type="scientific">Siphoviridae sp. ctsf32</name>
    <dbReference type="NCBI Taxonomy" id="2827594"/>
    <lineage>
        <taxon>Viruses</taxon>
        <taxon>Duplodnaviria</taxon>
        <taxon>Heunggongvirae</taxon>
        <taxon>Uroviricota</taxon>
        <taxon>Caudoviricetes</taxon>
    </lineage>
</organism>
<protein>
    <submittedName>
        <fullName evidence="1">Uncharacterized protein</fullName>
    </submittedName>
</protein>
<accession>A0A8S5LNI6</accession>
<name>A0A8S5LNI6_9CAUD</name>
<reference evidence="1" key="1">
    <citation type="journal article" date="2021" name="Proc. Natl. Acad. Sci. U.S.A.">
        <title>A Catalog of Tens of Thousands of Viruses from Human Metagenomes Reveals Hidden Associations with Chronic Diseases.</title>
        <authorList>
            <person name="Tisza M.J."/>
            <person name="Buck C.B."/>
        </authorList>
    </citation>
    <scope>NUCLEOTIDE SEQUENCE</scope>
    <source>
        <strain evidence="1">Ctsf32</strain>
    </source>
</reference>
<sequence>MEELLQNLGIEEDPNESNNGVYVIDIKDSDEYGVYYSKLDRSPLLDEDEESSNVTLDGSTIVYMSDDYILTLVADFASDQYKLTIKENGN</sequence>